<dbReference type="InterPro" id="IPR050437">
    <property type="entry name" value="Ribos_protein_bS1-like"/>
</dbReference>
<evidence type="ECO:0000256" key="1">
    <source>
        <dbReference type="SAM" id="MobiDB-lite"/>
    </source>
</evidence>
<dbReference type="Pfam" id="PF22706">
    <property type="entry name" value="Tex_central_region"/>
    <property type="match status" value="1"/>
</dbReference>
<dbReference type="InterPro" id="IPR003029">
    <property type="entry name" value="S1_domain"/>
</dbReference>
<dbReference type="InterPro" id="IPR018974">
    <property type="entry name" value="Tex-like_N"/>
</dbReference>
<dbReference type="FunFam" id="1.10.10.650:FF:000001">
    <property type="entry name" value="S1 RNA-binding domain 1"/>
    <property type="match status" value="1"/>
</dbReference>
<dbReference type="Proteomes" id="UP001186944">
    <property type="component" value="Unassembled WGS sequence"/>
</dbReference>
<protein>
    <recommendedName>
        <fullName evidence="2">S1 motif domain-containing protein</fullName>
    </recommendedName>
</protein>
<dbReference type="InterPro" id="IPR055179">
    <property type="entry name" value="Tex-like_central_region"/>
</dbReference>
<dbReference type="GO" id="GO:0003735">
    <property type="term" value="F:structural constituent of ribosome"/>
    <property type="evidence" value="ECO:0007669"/>
    <property type="project" value="TreeGrafter"/>
</dbReference>
<feature type="domain" description="S1 motif" evidence="2">
    <location>
        <begin position="720"/>
        <end position="782"/>
    </location>
</feature>
<accession>A0AA88Y8F3</accession>
<dbReference type="Gene3D" id="3.30.420.140">
    <property type="entry name" value="YqgF/RNase H-like domain"/>
    <property type="match status" value="1"/>
</dbReference>
<dbReference type="InterPro" id="IPR010994">
    <property type="entry name" value="RuvA_2-like"/>
</dbReference>
<dbReference type="SUPFAM" id="SSF158832">
    <property type="entry name" value="Tex N-terminal region-like"/>
    <property type="match status" value="1"/>
</dbReference>
<dbReference type="Gene3D" id="2.40.50.140">
    <property type="entry name" value="Nucleic acid-binding proteins"/>
    <property type="match status" value="1"/>
</dbReference>
<dbReference type="Pfam" id="PF12836">
    <property type="entry name" value="HHH_3"/>
    <property type="match status" value="1"/>
</dbReference>
<dbReference type="Gene3D" id="1.10.3500.10">
    <property type="entry name" value="Tex N-terminal region-like"/>
    <property type="match status" value="1"/>
</dbReference>
<dbReference type="InterPro" id="IPR023319">
    <property type="entry name" value="Tex-like_HTH_dom_sf"/>
</dbReference>
<dbReference type="EMBL" id="VSWD01000009">
    <property type="protein sequence ID" value="KAK3094188.1"/>
    <property type="molecule type" value="Genomic_DNA"/>
</dbReference>
<dbReference type="SUPFAM" id="SSF47781">
    <property type="entry name" value="RuvA domain 2-like"/>
    <property type="match status" value="2"/>
</dbReference>
<dbReference type="InterPro" id="IPR006641">
    <property type="entry name" value="YqgF/RNaseH-like_dom"/>
</dbReference>
<gene>
    <name evidence="3" type="ORF">FSP39_025197</name>
</gene>
<evidence type="ECO:0000313" key="4">
    <source>
        <dbReference type="Proteomes" id="UP001186944"/>
    </source>
</evidence>
<dbReference type="InterPro" id="IPR041692">
    <property type="entry name" value="HHH_9"/>
</dbReference>
<evidence type="ECO:0000259" key="2">
    <source>
        <dbReference type="PROSITE" id="PS50126"/>
    </source>
</evidence>
<reference evidence="3" key="1">
    <citation type="submission" date="2019-08" db="EMBL/GenBank/DDBJ databases">
        <title>The improved chromosome-level genome for the pearl oyster Pinctada fucata martensii using PacBio sequencing and Hi-C.</title>
        <authorList>
            <person name="Zheng Z."/>
        </authorList>
    </citation>
    <scope>NUCLEOTIDE SEQUENCE</scope>
    <source>
        <strain evidence="3">ZZ-2019</strain>
        <tissue evidence="3">Adductor muscle</tissue>
    </source>
</reference>
<dbReference type="PANTHER" id="PTHR10724">
    <property type="entry name" value="30S RIBOSOMAL PROTEIN S1"/>
    <property type="match status" value="1"/>
</dbReference>
<dbReference type="GO" id="GO:0006139">
    <property type="term" value="P:nucleobase-containing compound metabolic process"/>
    <property type="evidence" value="ECO:0007669"/>
    <property type="project" value="InterPro"/>
</dbReference>
<proteinExistence type="predicted"/>
<dbReference type="InterPro" id="IPR037027">
    <property type="entry name" value="YqgF/RNaseH-like_dom_sf"/>
</dbReference>
<dbReference type="SMART" id="SM00732">
    <property type="entry name" value="YqgFc"/>
    <property type="match status" value="1"/>
</dbReference>
<dbReference type="InterPro" id="IPR012340">
    <property type="entry name" value="NA-bd_OB-fold"/>
</dbReference>
<dbReference type="Gene3D" id="1.10.10.650">
    <property type="entry name" value="RuvA domain 2-like"/>
    <property type="match status" value="1"/>
</dbReference>
<dbReference type="Gene3D" id="1.10.150.310">
    <property type="entry name" value="Tex RuvX-like domain-like"/>
    <property type="match status" value="1"/>
</dbReference>
<dbReference type="GO" id="GO:0006412">
    <property type="term" value="P:translation"/>
    <property type="evidence" value="ECO:0007669"/>
    <property type="project" value="TreeGrafter"/>
</dbReference>
<name>A0AA88Y8F3_PINIB</name>
<dbReference type="Pfam" id="PF16921">
    <property type="entry name" value="Tex_YqgF"/>
    <property type="match status" value="1"/>
</dbReference>
<dbReference type="Pfam" id="PF00575">
    <property type="entry name" value="S1"/>
    <property type="match status" value="1"/>
</dbReference>
<dbReference type="GO" id="GO:0003729">
    <property type="term" value="F:mRNA binding"/>
    <property type="evidence" value="ECO:0007669"/>
    <property type="project" value="TreeGrafter"/>
</dbReference>
<dbReference type="FunFam" id="3.30.420.140:FF:000001">
    <property type="entry name" value="RNA-binding transcriptional accessory protein"/>
    <property type="match status" value="1"/>
</dbReference>
<dbReference type="SUPFAM" id="SSF50249">
    <property type="entry name" value="Nucleic acid-binding proteins"/>
    <property type="match status" value="1"/>
</dbReference>
<dbReference type="SMART" id="SM00316">
    <property type="entry name" value="S1"/>
    <property type="match status" value="1"/>
</dbReference>
<feature type="compositionally biased region" description="Basic residues" evidence="1">
    <location>
        <begin position="597"/>
        <end position="615"/>
    </location>
</feature>
<dbReference type="PANTHER" id="PTHR10724:SF10">
    <property type="entry name" value="S1 RNA-BINDING DOMAIN-CONTAINING PROTEIN 1"/>
    <property type="match status" value="1"/>
</dbReference>
<sequence>MSQKKKDNTLITPSWRLEEVISRRLEVHLRVVEAVVEMLDQGATIPFIARYRKERTRDLEVSKLREIQDQMEELRAVVQKMISIYNAICKVNKMSEGLGHTIRDCQTMVELEDVYAPYKPGSKGTLAARARALGVEPLANAILKGSGSSLQYVKPNVKGVSTREEVETSVVHILCDIIHKDKEVLSLVRDICVNKAISLECKQAPKPKDVAKLNAKQRNAQQTASKYENYFEFKNSLHHIKAHQVLAINRGEELKILTVKVVIPDNLRERFRVLCRRKFIHGRTDSSAQYLIMKAIDDCWSRLVVSQISRYVRSSLTKDAVKSSIEVFTSNLKHLLLTAPVKGHVILGIDPGFKNGCKCAVISPIGKIIHTEVLYLHSSHREADRLLDVIKTHRCELLAIGNGTACRETETLVANLIQKYKLKVKYCIVDECGASIYSCSDEAKKEMPNLDPSLRGGVSIARRLQDPMAELVKINPKNIGVGQYQHDLPEKQLQTALDSVVEECVSFVGVDLNTCSEPLLRRIAGLNVKKAQNIIQWRESRGSFMNREQLKFVKGIGDKTYEQCIGFLQVRLRKDVLVIDDSDDDDVCIIDEPGSSGKRKLSSKPAAKVKKRRRSSQFDPNPLDATWIHPESYELTEKLMKRIGVIPDCLGQNTFIEKVKDFSKTTDNKTLASDYQCGEQTIDLIIKALQRSINFDLREHEYDKPLFKQNVCDFNSLKTGAKLTGKISNVTHFGAFVDIGVGTNGLIHTSNMRGHRVALGNKVEVEVMSVESERKRIGLRLLKII</sequence>
<comment type="caution">
    <text evidence="3">The sequence shown here is derived from an EMBL/GenBank/DDBJ whole genome shotgun (WGS) entry which is preliminary data.</text>
</comment>
<keyword evidence="4" id="KW-1185">Reference proteome</keyword>
<dbReference type="InterPro" id="IPR023323">
    <property type="entry name" value="Tex-like_dom_sf"/>
</dbReference>
<dbReference type="PROSITE" id="PS50126">
    <property type="entry name" value="S1"/>
    <property type="match status" value="1"/>
</dbReference>
<dbReference type="Pfam" id="PF09371">
    <property type="entry name" value="Tex_N"/>
    <property type="match status" value="1"/>
</dbReference>
<feature type="region of interest" description="Disordered" evidence="1">
    <location>
        <begin position="596"/>
        <end position="622"/>
    </location>
</feature>
<dbReference type="InterPro" id="IPR032639">
    <property type="entry name" value="Tex_YqgF"/>
</dbReference>
<dbReference type="InterPro" id="IPR012337">
    <property type="entry name" value="RNaseH-like_sf"/>
</dbReference>
<dbReference type="Pfam" id="PF17674">
    <property type="entry name" value="HHH_9"/>
    <property type="match status" value="1"/>
</dbReference>
<dbReference type="SUPFAM" id="SSF53098">
    <property type="entry name" value="Ribonuclease H-like"/>
    <property type="match status" value="1"/>
</dbReference>
<evidence type="ECO:0000313" key="3">
    <source>
        <dbReference type="EMBL" id="KAK3094188.1"/>
    </source>
</evidence>
<organism evidence="3 4">
    <name type="scientific">Pinctada imbricata</name>
    <name type="common">Atlantic pearl-oyster</name>
    <name type="synonym">Pinctada martensii</name>
    <dbReference type="NCBI Taxonomy" id="66713"/>
    <lineage>
        <taxon>Eukaryota</taxon>
        <taxon>Metazoa</taxon>
        <taxon>Spiralia</taxon>
        <taxon>Lophotrochozoa</taxon>
        <taxon>Mollusca</taxon>
        <taxon>Bivalvia</taxon>
        <taxon>Autobranchia</taxon>
        <taxon>Pteriomorphia</taxon>
        <taxon>Pterioida</taxon>
        <taxon>Pterioidea</taxon>
        <taxon>Pteriidae</taxon>
        <taxon>Pinctada</taxon>
    </lineage>
</organism>
<dbReference type="AlphaFoldDB" id="A0AA88Y8F3"/>